<keyword evidence="2" id="KW-1185">Reference proteome</keyword>
<evidence type="ECO:0000313" key="1">
    <source>
        <dbReference type="EMBL" id="KAL3270654.1"/>
    </source>
</evidence>
<dbReference type="Proteomes" id="UP001516400">
    <property type="component" value="Unassembled WGS sequence"/>
</dbReference>
<evidence type="ECO:0008006" key="3">
    <source>
        <dbReference type="Google" id="ProtNLM"/>
    </source>
</evidence>
<comment type="caution">
    <text evidence="1">The sequence shown here is derived from an EMBL/GenBank/DDBJ whole genome shotgun (WGS) entry which is preliminary data.</text>
</comment>
<evidence type="ECO:0000313" key="2">
    <source>
        <dbReference type="Proteomes" id="UP001516400"/>
    </source>
</evidence>
<gene>
    <name evidence="1" type="ORF">HHI36_021183</name>
</gene>
<proteinExistence type="predicted"/>
<dbReference type="AlphaFoldDB" id="A0ABD2MW54"/>
<name>A0ABD2MW54_9CUCU</name>
<dbReference type="EMBL" id="JABFTP020000042">
    <property type="protein sequence ID" value="KAL3270654.1"/>
    <property type="molecule type" value="Genomic_DNA"/>
</dbReference>
<protein>
    <recommendedName>
        <fullName evidence="3">DDE-1 domain-containing protein</fullName>
    </recommendedName>
</protein>
<organism evidence="1 2">
    <name type="scientific">Cryptolaemus montrouzieri</name>
    <dbReference type="NCBI Taxonomy" id="559131"/>
    <lineage>
        <taxon>Eukaryota</taxon>
        <taxon>Metazoa</taxon>
        <taxon>Ecdysozoa</taxon>
        <taxon>Arthropoda</taxon>
        <taxon>Hexapoda</taxon>
        <taxon>Insecta</taxon>
        <taxon>Pterygota</taxon>
        <taxon>Neoptera</taxon>
        <taxon>Endopterygota</taxon>
        <taxon>Coleoptera</taxon>
        <taxon>Polyphaga</taxon>
        <taxon>Cucujiformia</taxon>
        <taxon>Coccinelloidea</taxon>
        <taxon>Coccinellidae</taxon>
        <taxon>Scymninae</taxon>
        <taxon>Scymnini</taxon>
        <taxon>Cryptolaemus</taxon>
    </lineage>
</organism>
<accession>A0ABD2MW54</accession>
<sequence length="204" mass="23182">MDEIGITTVPNKILKVVAVKGKRNINKITYICGKGLTDCLSLLLQRKLFLIEGSPPDSVLFVSDPGYINSQIFMNYLKDFQSYFILSRIWLSPSEYFTTLEPYNAAIRSMLLHYVEYCDQWLVNNENNSQDNVAAIFGQAYNNVCTLEKSVNALRICGIVPVDKFLFSYEDFLPATVTNQGHLEEKEVPQVQNPIMLMTCLFLG</sequence>
<reference evidence="1 2" key="1">
    <citation type="journal article" date="2021" name="BMC Biol.">
        <title>Horizontally acquired antibacterial genes associated with adaptive radiation of ladybird beetles.</title>
        <authorList>
            <person name="Li H.S."/>
            <person name="Tang X.F."/>
            <person name="Huang Y.H."/>
            <person name="Xu Z.Y."/>
            <person name="Chen M.L."/>
            <person name="Du X.Y."/>
            <person name="Qiu B.Y."/>
            <person name="Chen P.T."/>
            <person name="Zhang W."/>
            <person name="Slipinski A."/>
            <person name="Escalona H.E."/>
            <person name="Waterhouse R.M."/>
            <person name="Zwick A."/>
            <person name="Pang H."/>
        </authorList>
    </citation>
    <scope>NUCLEOTIDE SEQUENCE [LARGE SCALE GENOMIC DNA]</scope>
    <source>
        <strain evidence="1">SYSU2018</strain>
    </source>
</reference>